<sequence>MSAVQSKNSSKIFVDLSVEELLNFAVERKEGVIAANGALSVSTGKRTGRSPKDKFIVAEPKSEKDIDWDSINQALSEERFHALWQRAEQYVKDADLFISNLQVGADPTYYLPVKVITEYAWHNLFARQLFIRPDDFYGKVSKPEWTILSVPGLKTDPQRDGVNSDATLVIHLTERKVLLCGHRYAGEIKKAMFSVMNYLLPAVDVLPMHCSANVGKEGDVALFFGLSGTGKTTLSADPDRFLIGDDEHAWSETGVFNFEGGCYAKCIDLSKEREPLIWNAIRHGAVMENVVLDPETLDPNYKDARLTQNTRVAYPLNFIESRFRANRVDRLPDAVIFLCCDLYGVLPPIACLNHEQAAYYFLSGYTALVGSTEVGQTEPIKTTFSTCFGAPFFPRPAKVYAELLIKRLKNSHAKVYLVNTGWTGGAYGDGGQRFSIPATRAVIKAILNDEVGKAESELLLGFNFSIPKQLPNIENHLLNPKKTWKNPKDYDVKAHELINKFINNFKQFDVNPVIRDAGPVSYKD</sequence>
<feature type="binding site" evidence="10">
    <location>
        <position position="49"/>
    </location>
    <ligand>
        <name>substrate</name>
    </ligand>
</feature>
<comment type="pathway">
    <text evidence="1 10">Carbohydrate biosynthesis; gluconeogenesis.</text>
</comment>
<dbReference type="Gene3D" id="3.90.228.20">
    <property type="match status" value="1"/>
</dbReference>
<dbReference type="PANTHER" id="PTHR30031">
    <property type="entry name" value="PHOSPHOENOLPYRUVATE CARBOXYKINASE ATP"/>
    <property type="match status" value="1"/>
</dbReference>
<dbReference type="InterPro" id="IPR008210">
    <property type="entry name" value="PEP_carboxykinase_N"/>
</dbReference>
<dbReference type="GO" id="GO:0046872">
    <property type="term" value="F:metal ion binding"/>
    <property type="evidence" value="ECO:0007669"/>
    <property type="project" value="UniProtKB-KW"/>
</dbReference>
<comment type="subunit">
    <text evidence="10">Monomer.</text>
</comment>
<keyword evidence="11" id="KW-0670">Pyruvate</keyword>
<dbReference type="NCBIfam" id="NF006821">
    <property type="entry name" value="PRK09344.1-3"/>
    <property type="match status" value="1"/>
</dbReference>
<feature type="binding site" evidence="10">
    <location>
        <position position="311"/>
    </location>
    <ligand>
        <name>substrate</name>
    </ligand>
</feature>
<comment type="cofactor">
    <cofactor evidence="10">
        <name>Mn(2+)</name>
        <dbReference type="ChEBI" id="CHEBI:29035"/>
    </cofactor>
    <text evidence="10">Binds 1 Mn(2+) ion per subunit.</text>
</comment>
<dbReference type="NCBIfam" id="TIGR00224">
    <property type="entry name" value="pckA"/>
    <property type="match status" value="1"/>
</dbReference>
<feature type="binding site" evidence="10">
    <location>
        <position position="209"/>
    </location>
    <ligand>
        <name>ATP</name>
        <dbReference type="ChEBI" id="CHEBI:30616"/>
    </ligand>
</feature>
<keyword evidence="10" id="KW-0963">Cytoplasm</keyword>
<dbReference type="PROSITE" id="PS00532">
    <property type="entry name" value="PEPCK_ATP"/>
    <property type="match status" value="1"/>
</dbReference>
<feature type="binding site" evidence="10">
    <location>
        <position position="190"/>
    </location>
    <ligand>
        <name>ATP</name>
        <dbReference type="ChEBI" id="CHEBI:30616"/>
    </ligand>
</feature>
<evidence type="ECO:0000256" key="1">
    <source>
        <dbReference type="ARBA" id="ARBA00004742"/>
    </source>
</evidence>
<feature type="binding site" evidence="10">
    <location>
        <position position="439"/>
    </location>
    <ligand>
        <name>ATP</name>
        <dbReference type="ChEBI" id="CHEBI:30616"/>
    </ligand>
</feature>
<feature type="binding site" evidence="10">
    <location>
        <position position="184"/>
    </location>
    <ligand>
        <name>substrate</name>
    </ligand>
</feature>
<dbReference type="EC" id="4.1.1.49" evidence="3 10"/>
<comment type="function">
    <text evidence="10">Involved in the gluconeogenesis. Catalyzes the conversion of oxaloacetate (OAA) to phosphoenolpyruvate (PEP) through direct phosphoryl transfer between the nucleoside triphosphate and OAA.</text>
</comment>
<dbReference type="InterPro" id="IPR001272">
    <property type="entry name" value="PEP_carboxykinase_ATP"/>
</dbReference>
<dbReference type="PANTHER" id="PTHR30031:SF0">
    <property type="entry name" value="PHOSPHOENOLPYRUVATE CARBOXYKINASE (ATP)"/>
    <property type="match status" value="1"/>
</dbReference>
<keyword evidence="12" id="KW-1185">Reference proteome</keyword>
<evidence type="ECO:0000256" key="10">
    <source>
        <dbReference type="HAMAP-Rule" id="MF_00453"/>
    </source>
</evidence>
<dbReference type="AlphaFoldDB" id="A0A1J8PAE9"/>
<keyword evidence="10" id="KW-0464">Manganese</keyword>
<keyword evidence="4 10" id="KW-0312">Gluconeogenesis</keyword>
<dbReference type="InterPro" id="IPR015994">
    <property type="entry name" value="PEPCK_ATP_CS"/>
</dbReference>
<keyword evidence="7 10" id="KW-0067">ATP-binding</keyword>
<dbReference type="EMBL" id="LUKY01000033">
    <property type="protein sequence ID" value="OIZ94359.1"/>
    <property type="molecule type" value="Genomic_DNA"/>
</dbReference>
<reference evidence="11 12" key="1">
    <citation type="submission" date="2016-03" db="EMBL/GenBank/DDBJ databases">
        <title>Comparative genomics of Rickettsiella.</title>
        <authorList>
            <person name="Chandler C."/>
            <person name="Wang Y."/>
        </authorList>
    </citation>
    <scope>NUCLEOTIDE SEQUENCE [LARGE SCALE GENOMIC DNA]</scope>
    <source>
        <strain evidence="11 12">RCFS May 2013</strain>
    </source>
</reference>
<keyword evidence="11" id="KW-0808">Transferase</keyword>
<evidence type="ECO:0000313" key="12">
    <source>
        <dbReference type="Proteomes" id="UP000183924"/>
    </source>
</evidence>
<evidence type="ECO:0000256" key="8">
    <source>
        <dbReference type="ARBA" id="ARBA00023239"/>
    </source>
</evidence>
<evidence type="ECO:0000256" key="7">
    <source>
        <dbReference type="ARBA" id="ARBA00022840"/>
    </source>
</evidence>
<dbReference type="GO" id="GO:0005829">
    <property type="term" value="C:cytosol"/>
    <property type="evidence" value="ECO:0007669"/>
    <property type="project" value="TreeGrafter"/>
</dbReference>
<dbReference type="UniPathway" id="UPA00138"/>
<dbReference type="GO" id="GO:0006094">
    <property type="term" value="P:gluconeogenesis"/>
    <property type="evidence" value="ECO:0007669"/>
    <property type="project" value="UniProtKB-UniRule"/>
</dbReference>
<feature type="binding site" evidence="10">
    <location>
        <position position="246"/>
    </location>
    <ligand>
        <name>Mn(2+)</name>
        <dbReference type="ChEBI" id="CHEBI:29035"/>
    </ligand>
</feature>
<dbReference type="HAMAP" id="MF_00453">
    <property type="entry name" value="PEPCK_ATP"/>
    <property type="match status" value="1"/>
</dbReference>
<evidence type="ECO:0000256" key="2">
    <source>
        <dbReference type="ARBA" id="ARBA00006052"/>
    </source>
</evidence>
<dbReference type="InterPro" id="IPR013035">
    <property type="entry name" value="PEP_carboxykinase_C"/>
</dbReference>
<keyword evidence="11" id="KW-0418">Kinase</keyword>
<keyword evidence="5 10" id="KW-0547">Nucleotide-binding</keyword>
<comment type="catalytic activity">
    <reaction evidence="9 10">
        <text>oxaloacetate + ATP = phosphoenolpyruvate + ADP + CO2</text>
        <dbReference type="Rhea" id="RHEA:18617"/>
        <dbReference type="ChEBI" id="CHEBI:16452"/>
        <dbReference type="ChEBI" id="CHEBI:16526"/>
        <dbReference type="ChEBI" id="CHEBI:30616"/>
        <dbReference type="ChEBI" id="CHEBI:58702"/>
        <dbReference type="ChEBI" id="CHEBI:456216"/>
        <dbReference type="EC" id="4.1.1.49"/>
    </reaction>
</comment>
<keyword evidence="6 10" id="KW-0210">Decarboxylase</keyword>
<dbReference type="NCBIfam" id="NF006820">
    <property type="entry name" value="PRK09344.1-2"/>
    <property type="match status" value="1"/>
</dbReference>
<dbReference type="RefSeq" id="WP_071662850.1">
    <property type="nucleotide sequence ID" value="NZ_LUKY01000033.1"/>
</dbReference>
<evidence type="ECO:0000256" key="5">
    <source>
        <dbReference type="ARBA" id="ARBA00022741"/>
    </source>
</evidence>
<keyword evidence="10" id="KW-0479">Metal-binding</keyword>
<dbReference type="SUPFAM" id="SSF68923">
    <property type="entry name" value="PEP carboxykinase N-terminal domain"/>
    <property type="match status" value="1"/>
</dbReference>
<feature type="binding site" evidence="10">
    <location>
        <position position="209"/>
    </location>
    <ligand>
        <name>Mn(2+)</name>
        <dbReference type="ChEBI" id="CHEBI:29035"/>
    </ligand>
</feature>
<evidence type="ECO:0000313" key="11">
    <source>
        <dbReference type="EMBL" id="OIZ94359.1"/>
    </source>
</evidence>
<dbReference type="Gene3D" id="2.170.8.10">
    <property type="entry name" value="Phosphoenolpyruvate Carboxykinase, domain 2"/>
    <property type="match status" value="1"/>
</dbReference>
<dbReference type="Proteomes" id="UP000183924">
    <property type="component" value="Unassembled WGS sequence"/>
</dbReference>
<keyword evidence="8 10" id="KW-0456">Lyase</keyword>
<gene>
    <name evidence="10" type="primary">pckA</name>
    <name evidence="11" type="ORF">A1D18_05835</name>
</gene>
<feature type="binding site" evidence="10">
    <location>
        <begin position="225"/>
        <end position="233"/>
    </location>
    <ligand>
        <name>ATP</name>
        <dbReference type="ChEBI" id="CHEBI:30616"/>
    </ligand>
</feature>
<feature type="binding site" evidence="10">
    <location>
        <position position="274"/>
    </location>
    <ligand>
        <name>ATP</name>
        <dbReference type="ChEBI" id="CHEBI:30616"/>
    </ligand>
</feature>
<dbReference type="GO" id="GO:0005524">
    <property type="term" value="F:ATP binding"/>
    <property type="evidence" value="ECO:0007669"/>
    <property type="project" value="UniProtKB-UniRule"/>
</dbReference>
<feature type="binding site" evidence="10">
    <location>
        <position position="190"/>
    </location>
    <ligand>
        <name>Mn(2+)</name>
        <dbReference type="ChEBI" id="CHEBI:29035"/>
    </ligand>
</feature>
<evidence type="ECO:0000256" key="3">
    <source>
        <dbReference type="ARBA" id="ARBA00012363"/>
    </source>
</evidence>
<dbReference type="OrthoDB" id="9806325at2"/>
<dbReference type="Gene3D" id="3.40.449.10">
    <property type="entry name" value="Phosphoenolpyruvate Carboxykinase, domain 1"/>
    <property type="match status" value="1"/>
</dbReference>
<dbReference type="GO" id="GO:0004612">
    <property type="term" value="F:phosphoenolpyruvate carboxykinase (ATP) activity"/>
    <property type="evidence" value="ECO:0007669"/>
    <property type="project" value="UniProtKB-UniRule"/>
</dbReference>
<evidence type="ECO:0000256" key="6">
    <source>
        <dbReference type="ARBA" id="ARBA00022793"/>
    </source>
</evidence>
<evidence type="ECO:0000256" key="9">
    <source>
        <dbReference type="ARBA" id="ARBA00047371"/>
    </source>
</evidence>
<comment type="caution">
    <text evidence="10">Lacks conserved residue(s) required for the propagation of feature annotation.</text>
</comment>
<name>A0A1J8PAE9_9COXI</name>
<dbReference type="NCBIfam" id="NF006823">
    <property type="entry name" value="PRK09344.1-5"/>
    <property type="match status" value="1"/>
</dbReference>
<dbReference type="GO" id="GO:0016301">
    <property type="term" value="F:kinase activity"/>
    <property type="evidence" value="ECO:0007669"/>
    <property type="project" value="UniProtKB-KW"/>
</dbReference>
<accession>A0A1J8PAE9</accession>
<comment type="similarity">
    <text evidence="2 10">Belongs to the phosphoenolpyruvate carboxykinase (ATP) family.</text>
</comment>
<dbReference type="STRING" id="1225476.A1D18_05835"/>
<comment type="subcellular location">
    <subcellularLocation>
        <location evidence="10">Cytoplasm</location>
    </subcellularLocation>
</comment>
<feature type="binding site" evidence="10">
    <location>
        <position position="190"/>
    </location>
    <ligand>
        <name>substrate</name>
    </ligand>
</feature>
<evidence type="ECO:0000256" key="4">
    <source>
        <dbReference type="ARBA" id="ARBA00022432"/>
    </source>
</evidence>
<dbReference type="PIRSF" id="PIRSF006294">
    <property type="entry name" value="PEP_crbxkin"/>
    <property type="match status" value="1"/>
</dbReference>
<feature type="binding site" evidence="10">
    <location>
        <position position="311"/>
    </location>
    <ligand>
        <name>ATP</name>
        <dbReference type="ChEBI" id="CHEBI:30616"/>
    </ligand>
</feature>
<dbReference type="Pfam" id="PF01293">
    <property type="entry name" value="PEPCK_ATP"/>
    <property type="match status" value="1"/>
</dbReference>
<organism evidence="11 12">
    <name type="scientific">Candidatus Rickettsiella isopodorum</name>
    <dbReference type="NCBI Taxonomy" id="1225476"/>
    <lineage>
        <taxon>Bacteria</taxon>
        <taxon>Pseudomonadati</taxon>
        <taxon>Pseudomonadota</taxon>
        <taxon>Gammaproteobacteria</taxon>
        <taxon>Legionellales</taxon>
        <taxon>Coxiellaceae</taxon>
        <taxon>Rickettsiella</taxon>
    </lineage>
</organism>
<proteinExistence type="inferred from homology"/>
<protein>
    <recommendedName>
        <fullName evidence="3 10">Phosphoenolpyruvate carboxykinase (ATP)</fullName>
        <shortName evidence="10">PCK</shortName>
        <shortName evidence="10">PEP carboxykinase</shortName>
        <shortName evidence="10">PEPCK</shortName>
        <ecNumber evidence="3 10">4.1.1.49</ecNumber>
    </recommendedName>
</protein>
<dbReference type="SUPFAM" id="SSF53795">
    <property type="entry name" value="PEP carboxykinase-like"/>
    <property type="match status" value="1"/>
</dbReference>
<comment type="caution">
    <text evidence="11">The sequence shown here is derived from an EMBL/GenBank/DDBJ whole genome shotgun (WGS) entry which is preliminary data.</text>
</comment>